<dbReference type="EMBL" id="CAJVPM010020246">
    <property type="protein sequence ID" value="CAG8634045.1"/>
    <property type="molecule type" value="Genomic_DNA"/>
</dbReference>
<proteinExistence type="predicted"/>
<evidence type="ECO:0000313" key="2">
    <source>
        <dbReference type="Proteomes" id="UP000789860"/>
    </source>
</evidence>
<gene>
    <name evidence="1" type="ORF">SCALOS_LOCUS8076</name>
</gene>
<organism evidence="1 2">
    <name type="scientific">Scutellospora calospora</name>
    <dbReference type="NCBI Taxonomy" id="85575"/>
    <lineage>
        <taxon>Eukaryota</taxon>
        <taxon>Fungi</taxon>
        <taxon>Fungi incertae sedis</taxon>
        <taxon>Mucoromycota</taxon>
        <taxon>Glomeromycotina</taxon>
        <taxon>Glomeromycetes</taxon>
        <taxon>Diversisporales</taxon>
        <taxon>Gigasporaceae</taxon>
        <taxon>Scutellospora</taxon>
    </lineage>
</organism>
<feature type="non-terminal residue" evidence="1">
    <location>
        <position position="41"/>
    </location>
</feature>
<sequence>MKVFIDLEDKAADIGLGVDVGFWAPAPVPDIVELVAVPVGV</sequence>
<name>A0ACA9N4F6_9GLOM</name>
<comment type="caution">
    <text evidence="1">The sequence shown here is derived from an EMBL/GenBank/DDBJ whole genome shotgun (WGS) entry which is preliminary data.</text>
</comment>
<protein>
    <submittedName>
        <fullName evidence="1">5781_t:CDS:1</fullName>
    </submittedName>
</protein>
<accession>A0ACA9N4F6</accession>
<keyword evidence="2" id="KW-1185">Reference proteome</keyword>
<dbReference type="Proteomes" id="UP000789860">
    <property type="component" value="Unassembled WGS sequence"/>
</dbReference>
<evidence type="ECO:0000313" key="1">
    <source>
        <dbReference type="EMBL" id="CAG8634045.1"/>
    </source>
</evidence>
<reference evidence="1" key="1">
    <citation type="submission" date="2021-06" db="EMBL/GenBank/DDBJ databases">
        <authorList>
            <person name="Kallberg Y."/>
            <person name="Tangrot J."/>
            <person name="Rosling A."/>
        </authorList>
    </citation>
    <scope>NUCLEOTIDE SEQUENCE</scope>
    <source>
        <strain evidence="1">AU212A</strain>
    </source>
</reference>